<dbReference type="GeneID" id="63725768"/>
<proteinExistence type="predicted"/>
<evidence type="ECO:0000313" key="1">
    <source>
        <dbReference type="EMBL" id="OJJ03118.1"/>
    </source>
</evidence>
<name>A0A1L9PNL8_ASPVE</name>
<dbReference type="EMBL" id="KV878130">
    <property type="protein sequence ID" value="OJJ03118.1"/>
    <property type="molecule type" value="Genomic_DNA"/>
</dbReference>
<gene>
    <name evidence="1" type="ORF">ASPVEDRAFT_29649</name>
</gene>
<organism evidence="1 2">
    <name type="scientific">Aspergillus versicolor CBS 583.65</name>
    <dbReference type="NCBI Taxonomy" id="1036611"/>
    <lineage>
        <taxon>Eukaryota</taxon>
        <taxon>Fungi</taxon>
        <taxon>Dikarya</taxon>
        <taxon>Ascomycota</taxon>
        <taxon>Pezizomycotina</taxon>
        <taxon>Eurotiomycetes</taxon>
        <taxon>Eurotiomycetidae</taxon>
        <taxon>Eurotiales</taxon>
        <taxon>Aspergillaceae</taxon>
        <taxon>Aspergillus</taxon>
        <taxon>Aspergillus subgen. Nidulantes</taxon>
    </lineage>
</organism>
<dbReference type="Proteomes" id="UP000184073">
    <property type="component" value="Unassembled WGS sequence"/>
</dbReference>
<accession>A0A1L9PNL8</accession>
<dbReference type="RefSeq" id="XP_040668880.1">
    <property type="nucleotide sequence ID" value="XM_040810257.1"/>
</dbReference>
<evidence type="ECO:0000313" key="2">
    <source>
        <dbReference type="Proteomes" id="UP000184073"/>
    </source>
</evidence>
<keyword evidence="2" id="KW-1185">Reference proteome</keyword>
<reference evidence="2" key="1">
    <citation type="journal article" date="2017" name="Genome Biol.">
        <title>Comparative genomics reveals high biological diversity and specific adaptations in the industrially and medically important fungal genus Aspergillus.</title>
        <authorList>
            <person name="de Vries R.P."/>
            <person name="Riley R."/>
            <person name="Wiebenga A."/>
            <person name="Aguilar-Osorio G."/>
            <person name="Amillis S."/>
            <person name="Uchima C.A."/>
            <person name="Anderluh G."/>
            <person name="Asadollahi M."/>
            <person name="Askin M."/>
            <person name="Barry K."/>
            <person name="Battaglia E."/>
            <person name="Bayram O."/>
            <person name="Benocci T."/>
            <person name="Braus-Stromeyer S.A."/>
            <person name="Caldana C."/>
            <person name="Canovas D."/>
            <person name="Cerqueira G.C."/>
            <person name="Chen F."/>
            <person name="Chen W."/>
            <person name="Choi C."/>
            <person name="Clum A."/>
            <person name="Dos Santos R.A."/>
            <person name="Damasio A.R."/>
            <person name="Diallinas G."/>
            <person name="Emri T."/>
            <person name="Fekete E."/>
            <person name="Flipphi M."/>
            <person name="Freyberg S."/>
            <person name="Gallo A."/>
            <person name="Gournas C."/>
            <person name="Habgood R."/>
            <person name="Hainaut M."/>
            <person name="Harispe M.L."/>
            <person name="Henrissat B."/>
            <person name="Hilden K.S."/>
            <person name="Hope R."/>
            <person name="Hossain A."/>
            <person name="Karabika E."/>
            <person name="Karaffa L."/>
            <person name="Karanyi Z."/>
            <person name="Krasevec N."/>
            <person name="Kuo A."/>
            <person name="Kusch H."/>
            <person name="LaButti K."/>
            <person name="Lagendijk E.L."/>
            <person name="Lapidus A."/>
            <person name="Levasseur A."/>
            <person name="Lindquist E."/>
            <person name="Lipzen A."/>
            <person name="Logrieco A.F."/>
            <person name="MacCabe A."/>
            <person name="Maekelae M.R."/>
            <person name="Malavazi I."/>
            <person name="Melin P."/>
            <person name="Meyer V."/>
            <person name="Mielnichuk N."/>
            <person name="Miskei M."/>
            <person name="Molnar A.P."/>
            <person name="Mule G."/>
            <person name="Ngan C.Y."/>
            <person name="Orejas M."/>
            <person name="Orosz E."/>
            <person name="Ouedraogo J.P."/>
            <person name="Overkamp K.M."/>
            <person name="Park H.-S."/>
            <person name="Perrone G."/>
            <person name="Piumi F."/>
            <person name="Punt P.J."/>
            <person name="Ram A.F."/>
            <person name="Ramon A."/>
            <person name="Rauscher S."/>
            <person name="Record E."/>
            <person name="Riano-Pachon D.M."/>
            <person name="Robert V."/>
            <person name="Roehrig J."/>
            <person name="Ruller R."/>
            <person name="Salamov A."/>
            <person name="Salih N.S."/>
            <person name="Samson R.A."/>
            <person name="Sandor E."/>
            <person name="Sanguinetti M."/>
            <person name="Schuetze T."/>
            <person name="Sepcic K."/>
            <person name="Shelest E."/>
            <person name="Sherlock G."/>
            <person name="Sophianopoulou V."/>
            <person name="Squina F.M."/>
            <person name="Sun H."/>
            <person name="Susca A."/>
            <person name="Todd R.B."/>
            <person name="Tsang A."/>
            <person name="Unkles S.E."/>
            <person name="van de Wiele N."/>
            <person name="van Rossen-Uffink D."/>
            <person name="Oliveira J.V."/>
            <person name="Vesth T.C."/>
            <person name="Visser J."/>
            <person name="Yu J.-H."/>
            <person name="Zhou M."/>
            <person name="Andersen M.R."/>
            <person name="Archer D.B."/>
            <person name="Baker S.E."/>
            <person name="Benoit I."/>
            <person name="Brakhage A.A."/>
            <person name="Braus G.H."/>
            <person name="Fischer R."/>
            <person name="Frisvad J.C."/>
            <person name="Goldman G.H."/>
            <person name="Houbraken J."/>
            <person name="Oakley B."/>
            <person name="Pocsi I."/>
            <person name="Scazzocchio C."/>
            <person name="Seiboth B."/>
            <person name="vanKuyk P.A."/>
            <person name="Wortman J."/>
            <person name="Dyer P.S."/>
            <person name="Grigoriev I.V."/>
        </authorList>
    </citation>
    <scope>NUCLEOTIDE SEQUENCE [LARGE SCALE GENOMIC DNA]</scope>
    <source>
        <strain evidence="2">CBS 583.65</strain>
    </source>
</reference>
<protein>
    <submittedName>
        <fullName evidence="1">Uncharacterized protein</fullName>
    </submittedName>
</protein>
<dbReference type="VEuPathDB" id="FungiDB:ASPVEDRAFT_29649"/>
<dbReference type="AlphaFoldDB" id="A0A1L9PNL8"/>
<sequence length="151" mass="17512">MPADQRCLILLHKKYCDISQGSEGLGLRLGWLAPDAVLQTGCPGQCLLLAMTDDPYLYKDRSQLKLRREDITGDQVFQHQRQVINNKVYHAEVLEDLSYRDNIRVLGLLEDLQLYICLFLGEYIDCDYLRRALFIDCNRDRACKIIGKKIF</sequence>